<dbReference type="EMBL" id="BAAAFI010000002">
    <property type="protein sequence ID" value="GAA0877317.1"/>
    <property type="molecule type" value="Genomic_DNA"/>
</dbReference>
<dbReference type="PANTHER" id="PTHR30349">
    <property type="entry name" value="PHAGE INTEGRASE-RELATED"/>
    <property type="match status" value="1"/>
</dbReference>
<keyword evidence="4" id="KW-1185">Reference proteome</keyword>
<evidence type="ECO:0000313" key="4">
    <source>
        <dbReference type="Proteomes" id="UP001500469"/>
    </source>
</evidence>
<dbReference type="PROSITE" id="PS51898">
    <property type="entry name" value="TYR_RECOMBINASE"/>
    <property type="match status" value="1"/>
</dbReference>
<accession>A0ABP3Y8Z6</accession>
<dbReference type="InterPro" id="IPR050090">
    <property type="entry name" value="Tyrosine_recombinase_XerCD"/>
</dbReference>
<organism evidence="3 4">
    <name type="scientific">Algoriphagus jejuensis</name>
    <dbReference type="NCBI Taxonomy" id="419934"/>
    <lineage>
        <taxon>Bacteria</taxon>
        <taxon>Pseudomonadati</taxon>
        <taxon>Bacteroidota</taxon>
        <taxon>Cytophagia</taxon>
        <taxon>Cytophagales</taxon>
        <taxon>Cyclobacteriaceae</taxon>
        <taxon>Algoriphagus</taxon>
    </lineage>
</organism>
<reference evidence="4" key="1">
    <citation type="journal article" date="2019" name="Int. J. Syst. Evol. Microbiol.">
        <title>The Global Catalogue of Microorganisms (GCM) 10K type strain sequencing project: providing services to taxonomists for standard genome sequencing and annotation.</title>
        <authorList>
            <consortium name="The Broad Institute Genomics Platform"/>
            <consortium name="The Broad Institute Genome Sequencing Center for Infectious Disease"/>
            <person name="Wu L."/>
            <person name="Ma J."/>
        </authorList>
    </citation>
    <scope>NUCLEOTIDE SEQUENCE [LARGE SCALE GENOMIC DNA]</scope>
    <source>
        <strain evidence="4">JCM 16112</strain>
    </source>
</reference>
<dbReference type="Proteomes" id="UP001500469">
    <property type="component" value="Unassembled WGS sequence"/>
</dbReference>
<dbReference type="SUPFAM" id="SSF56349">
    <property type="entry name" value="DNA breaking-rejoining enzymes"/>
    <property type="match status" value="1"/>
</dbReference>
<name>A0ABP3Y8Z6_9BACT</name>
<dbReference type="Pfam" id="PF00589">
    <property type="entry name" value="Phage_integrase"/>
    <property type="match status" value="1"/>
</dbReference>
<gene>
    <name evidence="3" type="ORF">GCM10009119_02850</name>
</gene>
<dbReference type="InterPro" id="IPR011010">
    <property type="entry name" value="DNA_brk_join_enz"/>
</dbReference>
<dbReference type="InterPro" id="IPR013762">
    <property type="entry name" value="Integrase-like_cat_sf"/>
</dbReference>
<evidence type="ECO:0000259" key="2">
    <source>
        <dbReference type="PROSITE" id="PS51898"/>
    </source>
</evidence>
<protein>
    <recommendedName>
        <fullName evidence="2">Tyr recombinase domain-containing protein</fullName>
    </recommendedName>
</protein>
<proteinExistence type="predicted"/>
<feature type="domain" description="Tyr recombinase" evidence="2">
    <location>
        <begin position="1"/>
        <end position="64"/>
    </location>
</feature>
<evidence type="ECO:0000313" key="3">
    <source>
        <dbReference type="EMBL" id="GAA0877317.1"/>
    </source>
</evidence>
<dbReference type="PANTHER" id="PTHR30349:SF64">
    <property type="entry name" value="PROPHAGE INTEGRASE INTD-RELATED"/>
    <property type="match status" value="1"/>
</dbReference>
<keyword evidence="1" id="KW-0233">DNA recombination</keyword>
<dbReference type="InterPro" id="IPR002104">
    <property type="entry name" value="Integrase_catalytic"/>
</dbReference>
<sequence>MEKSNSNPWATVHTLRHSFATHLLQKGTNLRYVQALLGHESSKTTEIYTHVLSISNKNIQSALDGIDEILNLVTSEPRMPVDKCDIDAIT</sequence>
<evidence type="ECO:0000256" key="1">
    <source>
        <dbReference type="ARBA" id="ARBA00023172"/>
    </source>
</evidence>
<dbReference type="Gene3D" id="1.10.443.10">
    <property type="entry name" value="Intergrase catalytic core"/>
    <property type="match status" value="1"/>
</dbReference>
<comment type="caution">
    <text evidence="3">The sequence shown here is derived from an EMBL/GenBank/DDBJ whole genome shotgun (WGS) entry which is preliminary data.</text>
</comment>